<proteinExistence type="predicted"/>
<dbReference type="RefSeq" id="WP_279381216.1">
    <property type="nucleotide sequence ID" value="NZ_JAFBDT010000035.1"/>
</dbReference>
<evidence type="ECO:0000313" key="1">
    <source>
        <dbReference type="EMBL" id="MBM7562883.1"/>
    </source>
</evidence>
<dbReference type="Proteomes" id="UP000767854">
    <property type="component" value="Unassembled WGS sequence"/>
</dbReference>
<dbReference type="EMBL" id="JAFBDT010000035">
    <property type="protein sequence ID" value="MBM7562883.1"/>
    <property type="molecule type" value="Genomic_DNA"/>
</dbReference>
<gene>
    <name evidence="1" type="ORF">JOC49_002456</name>
</gene>
<name>A0ABS2MTZ6_9FIRM</name>
<keyword evidence="2" id="KW-1185">Reference proteome</keyword>
<organism evidence="1 2">
    <name type="scientific">Fusibacter tunisiensis</name>
    <dbReference type="NCBI Taxonomy" id="1008308"/>
    <lineage>
        <taxon>Bacteria</taxon>
        <taxon>Bacillati</taxon>
        <taxon>Bacillota</taxon>
        <taxon>Clostridia</taxon>
        <taxon>Eubacteriales</taxon>
        <taxon>Eubacteriales Family XII. Incertae Sedis</taxon>
        <taxon>Fusibacter</taxon>
    </lineage>
</organism>
<evidence type="ECO:0000313" key="2">
    <source>
        <dbReference type="Proteomes" id="UP000767854"/>
    </source>
</evidence>
<comment type="caution">
    <text evidence="1">The sequence shown here is derived from an EMBL/GenBank/DDBJ whole genome shotgun (WGS) entry which is preliminary data.</text>
</comment>
<protein>
    <submittedName>
        <fullName evidence="1">Uncharacterized protein</fullName>
    </submittedName>
</protein>
<sequence>MDIDFEKRKELESFLLDIDCALNDTWQIIKSQKWEEISAI</sequence>
<accession>A0ABS2MTZ6</accession>
<reference evidence="1 2" key="1">
    <citation type="submission" date="2021-01" db="EMBL/GenBank/DDBJ databases">
        <title>Genomic Encyclopedia of Type Strains, Phase IV (KMG-IV): sequencing the most valuable type-strain genomes for metagenomic binning, comparative biology and taxonomic classification.</title>
        <authorList>
            <person name="Goeker M."/>
        </authorList>
    </citation>
    <scope>NUCLEOTIDE SEQUENCE [LARGE SCALE GENOMIC DNA]</scope>
    <source>
        <strain evidence="1 2">DSM 24436</strain>
    </source>
</reference>